<dbReference type="PANTHER" id="PTHR42953">
    <property type="entry name" value="HIGH-AFFINITY ZINC UPTAKE SYSTEM PROTEIN ZNUA-RELATED"/>
    <property type="match status" value="1"/>
</dbReference>
<dbReference type="Gene3D" id="3.40.50.1980">
    <property type="entry name" value="Nitrogenase molybdenum iron protein domain"/>
    <property type="match status" value="2"/>
</dbReference>
<keyword evidence="4" id="KW-0732">Signal</keyword>
<evidence type="ECO:0000313" key="6">
    <source>
        <dbReference type="EMBL" id="KRO14483.1"/>
    </source>
</evidence>
<dbReference type="AlphaFoldDB" id="A0A0R2MSL7"/>
<dbReference type="PANTHER" id="PTHR42953:SF1">
    <property type="entry name" value="METAL-BINDING PROTEIN HI_0362-RELATED"/>
    <property type="match status" value="1"/>
</dbReference>
<dbReference type="Proteomes" id="UP000051783">
    <property type="component" value="Unassembled WGS sequence"/>
</dbReference>
<keyword evidence="3" id="KW-0479">Metal-binding</keyword>
<comment type="similarity">
    <text evidence="5">Belongs to the bacterial solute-binding protein 9 family.</text>
</comment>
<dbReference type="RefSeq" id="WP_057705332.1">
    <property type="nucleotide sequence ID" value="NZ_JQCL01000012.1"/>
</dbReference>
<dbReference type="PATRIC" id="fig|942150.3.peg.1132"/>
<dbReference type="GO" id="GO:0030313">
    <property type="term" value="C:cell envelope"/>
    <property type="evidence" value="ECO:0007669"/>
    <property type="project" value="UniProtKB-SubCell"/>
</dbReference>
<evidence type="ECO:0000313" key="7">
    <source>
        <dbReference type="Proteomes" id="UP000051783"/>
    </source>
</evidence>
<sequence length="303" mass="34006">MSYRRIWGYLGLLLGISVLLAGCQSKSAAPKTTDGKINIITSLDFYGQTAQKVAGKYGNVTSVIDRPSLDPHSFEPTVATAKKASQAQLIIYNGIGYDDWMQKLIVNKEPGTRVIEVGTTIAKQTDGANEHVWYNPTTMPRLANKIAADLARIQPQHKRYFEQQARAYQDGLAPITKELAELKKHVHGQRVAVSEPVFDYSLKALGYKISNNHFAKSIEDGADPSPQDISRMQSDIKHHRIAFFVENTQTDSNLITNMVKLAKKYDVPVLKVTETLPAHQTYESWMLSQYQQLAKIQTNERQK</sequence>
<dbReference type="InterPro" id="IPR006127">
    <property type="entry name" value="ZnuA-like"/>
</dbReference>
<dbReference type="InterPro" id="IPR050492">
    <property type="entry name" value="Bact_metal-bind_prot9"/>
</dbReference>
<reference evidence="6 7" key="1">
    <citation type="journal article" date="2015" name="Genome Announc.">
        <title>Expanding the biotechnology potential of lactobacilli through comparative genomics of 213 strains and associated genera.</title>
        <authorList>
            <person name="Sun Z."/>
            <person name="Harris H.M."/>
            <person name="McCann A."/>
            <person name="Guo C."/>
            <person name="Argimon S."/>
            <person name="Zhang W."/>
            <person name="Yang X."/>
            <person name="Jeffery I.B."/>
            <person name="Cooney J.C."/>
            <person name="Kagawa T.F."/>
            <person name="Liu W."/>
            <person name="Song Y."/>
            <person name="Salvetti E."/>
            <person name="Wrobel A."/>
            <person name="Rasinkangas P."/>
            <person name="Parkhill J."/>
            <person name="Rea M.C."/>
            <person name="O'Sullivan O."/>
            <person name="Ritari J."/>
            <person name="Douillard F.P."/>
            <person name="Paul Ross R."/>
            <person name="Yang R."/>
            <person name="Briner A.E."/>
            <person name="Felis G.E."/>
            <person name="de Vos W.M."/>
            <person name="Barrangou R."/>
            <person name="Klaenhammer T.R."/>
            <person name="Caufield P.W."/>
            <person name="Cui Y."/>
            <person name="Zhang H."/>
            <person name="O'Toole P.W."/>
        </authorList>
    </citation>
    <scope>NUCLEOTIDE SEQUENCE [LARGE SCALE GENOMIC DNA]</scope>
    <source>
        <strain evidence="6 7">LMG 26013</strain>
    </source>
</reference>
<dbReference type="SUPFAM" id="SSF53807">
    <property type="entry name" value="Helical backbone' metal receptor"/>
    <property type="match status" value="1"/>
</dbReference>
<keyword evidence="7" id="KW-1185">Reference proteome</keyword>
<evidence type="ECO:0000256" key="1">
    <source>
        <dbReference type="ARBA" id="ARBA00004196"/>
    </source>
</evidence>
<dbReference type="PRINTS" id="PR00690">
    <property type="entry name" value="ADHESNFAMILY"/>
</dbReference>
<organism evidence="6 7">
    <name type="scientific">Lactiplantibacillus xiangfangensis</name>
    <dbReference type="NCBI Taxonomy" id="942150"/>
    <lineage>
        <taxon>Bacteria</taxon>
        <taxon>Bacillati</taxon>
        <taxon>Bacillota</taxon>
        <taxon>Bacilli</taxon>
        <taxon>Lactobacillales</taxon>
        <taxon>Lactobacillaceae</taxon>
        <taxon>Lactiplantibacillus</taxon>
    </lineage>
</organism>
<evidence type="ECO:0000256" key="5">
    <source>
        <dbReference type="RuleBase" id="RU003512"/>
    </source>
</evidence>
<name>A0A0R2MSL7_9LACO</name>
<dbReference type="Pfam" id="PF01297">
    <property type="entry name" value="ZnuA"/>
    <property type="match status" value="1"/>
</dbReference>
<dbReference type="InterPro" id="IPR006128">
    <property type="entry name" value="Lipoprotein_PsaA-like"/>
</dbReference>
<dbReference type="GO" id="GO:0046872">
    <property type="term" value="F:metal ion binding"/>
    <property type="evidence" value="ECO:0007669"/>
    <property type="project" value="UniProtKB-KW"/>
</dbReference>
<keyword evidence="2 5" id="KW-0813">Transport</keyword>
<dbReference type="PROSITE" id="PS51257">
    <property type="entry name" value="PROKAR_LIPOPROTEIN"/>
    <property type="match status" value="1"/>
</dbReference>
<dbReference type="GO" id="GO:0007155">
    <property type="term" value="P:cell adhesion"/>
    <property type="evidence" value="ECO:0007669"/>
    <property type="project" value="InterPro"/>
</dbReference>
<dbReference type="GO" id="GO:0030001">
    <property type="term" value="P:metal ion transport"/>
    <property type="evidence" value="ECO:0007669"/>
    <property type="project" value="InterPro"/>
</dbReference>
<dbReference type="EMBL" id="JQCL01000012">
    <property type="protein sequence ID" value="KRO14483.1"/>
    <property type="molecule type" value="Genomic_DNA"/>
</dbReference>
<accession>A0A0R2MSL7</accession>
<gene>
    <name evidence="6" type="ORF">IV64_GL001097</name>
</gene>
<proteinExistence type="inferred from homology"/>
<protein>
    <submittedName>
        <fullName evidence="6">ABC transporter substrate-binding protein</fullName>
    </submittedName>
</protein>
<comment type="subcellular location">
    <subcellularLocation>
        <location evidence="1">Cell envelope</location>
    </subcellularLocation>
</comment>
<dbReference type="STRING" id="942150.IV64_GL001097"/>
<evidence type="ECO:0000256" key="3">
    <source>
        <dbReference type="ARBA" id="ARBA00022723"/>
    </source>
</evidence>
<evidence type="ECO:0000256" key="4">
    <source>
        <dbReference type="ARBA" id="ARBA00022729"/>
    </source>
</evidence>
<evidence type="ECO:0000256" key="2">
    <source>
        <dbReference type="ARBA" id="ARBA00022448"/>
    </source>
</evidence>
<dbReference type="OrthoDB" id="9810636at2"/>
<comment type="caution">
    <text evidence="6">The sequence shown here is derived from an EMBL/GenBank/DDBJ whole genome shotgun (WGS) entry which is preliminary data.</text>
</comment>